<comment type="caution">
    <text evidence="6">The sequence shown here is derived from an EMBL/GenBank/DDBJ whole genome shotgun (WGS) entry which is preliminary data.</text>
</comment>
<evidence type="ECO:0000256" key="2">
    <source>
        <dbReference type="ARBA" id="ARBA00012737"/>
    </source>
</evidence>
<keyword evidence="3" id="KW-0061">Asparagine biosynthesis</keyword>
<gene>
    <name evidence="6" type="ORF">SAMN02745910_04282</name>
</gene>
<organism evidence="6 7">
    <name type="scientific">Priestia endophytica DSM 13796</name>
    <dbReference type="NCBI Taxonomy" id="1121089"/>
    <lineage>
        <taxon>Bacteria</taxon>
        <taxon>Bacillati</taxon>
        <taxon>Bacillota</taxon>
        <taxon>Bacilli</taxon>
        <taxon>Bacillales</taxon>
        <taxon>Bacillaceae</taxon>
        <taxon>Priestia</taxon>
    </lineage>
</organism>
<evidence type="ECO:0000259" key="5">
    <source>
        <dbReference type="Pfam" id="PF00733"/>
    </source>
</evidence>
<dbReference type="EC" id="6.3.5.4" evidence="2"/>
<evidence type="ECO:0000256" key="3">
    <source>
        <dbReference type="ARBA" id="ARBA00022888"/>
    </source>
</evidence>
<evidence type="ECO:0000313" key="7">
    <source>
        <dbReference type="Proteomes" id="UP000182762"/>
    </source>
</evidence>
<dbReference type="SUPFAM" id="SSF52402">
    <property type="entry name" value="Adenine nucleotide alpha hydrolases-like"/>
    <property type="match status" value="1"/>
</dbReference>
<dbReference type="PANTHER" id="PTHR43284:SF1">
    <property type="entry name" value="ASPARAGINE SYNTHETASE"/>
    <property type="match status" value="1"/>
</dbReference>
<dbReference type="GeneID" id="93712828"/>
<dbReference type="RefSeq" id="WP_061803935.1">
    <property type="nucleotide sequence ID" value="NZ_FOXX01000014.1"/>
</dbReference>
<dbReference type="InterPro" id="IPR014729">
    <property type="entry name" value="Rossmann-like_a/b/a_fold"/>
</dbReference>
<keyword evidence="7" id="KW-1185">Reference proteome</keyword>
<dbReference type="EMBL" id="FOXX01000014">
    <property type="protein sequence ID" value="SFQ84790.1"/>
    <property type="molecule type" value="Genomic_DNA"/>
</dbReference>
<dbReference type="Gene3D" id="3.60.20.10">
    <property type="entry name" value="Glutamine Phosphoribosylpyrophosphate, subunit 1, domain 1"/>
    <property type="match status" value="1"/>
</dbReference>
<sequence length="561" mass="64903">MRFDIKMKGEFTPNYPVIDKNLMLNGFIWANDSKINNRWFQALSKQQETKAVLELTDLLINEGMRPLCGIDGAFLMALHDQERSRSYLYRSILCKTSLYYQIDNGKLRWSTNPLELLDNKRFIHDQIQKELLLVACFNNNPPDDGSFFTDIHRLPPGYGLIYDEGNVQVRQVDQLEIKKGNKYRNIGGYVEEANKLMDETFRRRFNSNDTIAVQLSGGIDSASVLCRLKQIGIPVVAFHWSFRGIDAGDETHDARLITEYLNVPLEEIEVSTVLETNSYINPNWDFHTPYGHSFYKLFELTAQKIKEHNIDIVTNGHFGDHIFGPLPDISMDNHLSSLPIHERLRYWLESIGTDRSSPTLDEEWERISPKMFLYKDLLSNSSIELAKSKSELLRFPKNMNEAFLEVLNNETESSLQSKLSEQNVHMMYPLASRELIELALRIPYSYRDIPTGGMWVDKPILRLMNKGKLPPGIISKNYNYNMGALDEQYVLQNRNQISFLLENSFLSQYGIIDPDKLRRVMGNKKLTARLATCLISCCMIEIWLQSLNRVNVTNLEEEHHV</sequence>
<dbReference type="Gene3D" id="3.40.50.620">
    <property type="entry name" value="HUPs"/>
    <property type="match status" value="1"/>
</dbReference>
<dbReference type="SUPFAM" id="SSF56235">
    <property type="entry name" value="N-terminal nucleophile aminohydrolases (Ntn hydrolases)"/>
    <property type="match status" value="1"/>
</dbReference>
<protein>
    <recommendedName>
        <fullName evidence="2">asparagine synthase (glutamine-hydrolyzing)</fullName>
        <ecNumber evidence="2">6.3.5.4</ecNumber>
    </recommendedName>
</protein>
<comment type="catalytic activity">
    <reaction evidence="4">
        <text>L-aspartate + L-glutamine + ATP + H2O = L-asparagine + L-glutamate + AMP + diphosphate + H(+)</text>
        <dbReference type="Rhea" id="RHEA:12228"/>
        <dbReference type="ChEBI" id="CHEBI:15377"/>
        <dbReference type="ChEBI" id="CHEBI:15378"/>
        <dbReference type="ChEBI" id="CHEBI:29985"/>
        <dbReference type="ChEBI" id="CHEBI:29991"/>
        <dbReference type="ChEBI" id="CHEBI:30616"/>
        <dbReference type="ChEBI" id="CHEBI:33019"/>
        <dbReference type="ChEBI" id="CHEBI:58048"/>
        <dbReference type="ChEBI" id="CHEBI:58359"/>
        <dbReference type="ChEBI" id="CHEBI:456215"/>
        <dbReference type="EC" id="6.3.5.4"/>
    </reaction>
</comment>
<dbReference type="InterPro" id="IPR029055">
    <property type="entry name" value="Ntn_hydrolases_N"/>
</dbReference>
<dbReference type="PANTHER" id="PTHR43284">
    <property type="entry name" value="ASPARAGINE SYNTHETASE (GLUTAMINE-HYDROLYZING)"/>
    <property type="match status" value="1"/>
</dbReference>
<evidence type="ECO:0000256" key="4">
    <source>
        <dbReference type="ARBA" id="ARBA00048741"/>
    </source>
</evidence>
<evidence type="ECO:0000313" key="6">
    <source>
        <dbReference type="EMBL" id="SFQ84790.1"/>
    </source>
</evidence>
<feature type="domain" description="Asparagine synthetase" evidence="5">
    <location>
        <begin position="194"/>
        <end position="545"/>
    </location>
</feature>
<name>A0A1I6BV38_9BACI</name>
<evidence type="ECO:0000256" key="1">
    <source>
        <dbReference type="ARBA" id="ARBA00005187"/>
    </source>
</evidence>
<dbReference type="InterPro" id="IPR001962">
    <property type="entry name" value="Asn_synthase"/>
</dbReference>
<reference evidence="6 7" key="1">
    <citation type="submission" date="2016-10" db="EMBL/GenBank/DDBJ databases">
        <authorList>
            <person name="Varghese N."/>
            <person name="Submissions S."/>
        </authorList>
    </citation>
    <scope>NUCLEOTIDE SEQUENCE [LARGE SCALE GENOMIC DNA]</scope>
    <source>
        <strain evidence="6 7">DSM 13796</strain>
    </source>
</reference>
<dbReference type="InterPro" id="IPR051786">
    <property type="entry name" value="ASN_synthetase/amidase"/>
</dbReference>
<proteinExistence type="predicted"/>
<keyword evidence="3" id="KW-0028">Amino-acid biosynthesis</keyword>
<dbReference type="Proteomes" id="UP000182762">
    <property type="component" value="Unassembled WGS sequence"/>
</dbReference>
<comment type="pathway">
    <text evidence="1">Amino-acid biosynthesis; L-asparagine biosynthesis; L-asparagine from L-aspartate (L-Gln route): step 1/1.</text>
</comment>
<dbReference type="Pfam" id="PF00733">
    <property type="entry name" value="Asn_synthase"/>
    <property type="match status" value="1"/>
</dbReference>
<accession>A0A1I6BV38</accession>